<dbReference type="InterPro" id="IPR000177">
    <property type="entry name" value="Apple"/>
</dbReference>
<keyword evidence="3" id="KW-1133">Transmembrane helix</keyword>
<keyword evidence="2" id="KW-1015">Disulfide bond</keyword>
<feature type="transmembrane region" description="Helical" evidence="3">
    <location>
        <begin position="20"/>
        <end position="39"/>
    </location>
</feature>
<dbReference type="InterPro" id="IPR003609">
    <property type="entry name" value="Pan_app"/>
</dbReference>
<dbReference type="EMBL" id="CAMXCT020001116">
    <property type="protein sequence ID" value="CAL1140309.1"/>
    <property type="molecule type" value="Genomic_DNA"/>
</dbReference>
<keyword evidence="1" id="KW-0677">Repeat</keyword>
<sequence length="277" mass="28924">MESSDLEQLLDAPAPSPRRSGAWLLGLGVSLAVVAVLSVKQGRLGKLGHFVGLQEVEESCFEVGMYYANPVKLDATERTVETSAELCQQRCQVMPDCSHFTFWPDGGCLLTGEVSYVKAAPFKFSSTVTGPKFCPGAVQDAKDAISAADAEKDGDVSGLQESVVNSGIQQAQSSWGAMDSAKENVANVATEVLAGVNGTSCSLYPACVDVGIKEGNCCPNDDKVSLGCCNGFPKVVEEVKIAAGSECEKFPACAKMNITGGCCPTPDGIQLGCCSEI</sequence>
<evidence type="ECO:0000313" key="5">
    <source>
        <dbReference type="EMBL" id="CAI3986934.1"/>
    </source>
</evidence>
<dbReference type="Pfam" id="PF00024">
    <property type="entry name" value="PAN_1"/>
    <property type="match status" value="1"/>
</dbReference>
<dbReference type="GO" id="GO:0006508">
    <property type="term" value="P:proteolysis"/>
    <property type="evidence" value="ECO:0007669"/>
    <property type="project" value="InterPro"/>
</dbReference>
<comment type="caution">
    <text evidence="5">The sequence shown here is derived from an EMBL/GenBank/DDBJ whole genome shotgun (WGS) entry which is preliminary data.</text>
</comment>
<name>A0A9P1C8B8_9DINO</name>
<evidence type="ECO:0000313" key="6">
    <source>
        <dbReference type="EMBL" id="CAL4774246.1"/>
    </source>
</evidence>
<keyword evidence="3" id="KW-0472">Membrane</keyword>
<evidence type="ECO:0000256" key="3">
    <source>
        <dbReference type="SAM" id="Phobius"/>
    </source>
</evidence>
<protein>
    <recommendedName>
        <fullName evidence="4">Apple domain-containing protein</fullName>
    </recommendedName>
</protein>
<reference evidence="5" key="1">
    <citation type="submission" date="2022-10" db="EMBL/GenBank/DDBJ databases">
        <authorList>
            <person name="Chen Y."/>
            <person name="Dougan E. K."/>
            <person name="Chan C."/>
            <person name="Rhodes N."/>
            <person name="Thang M."/>
        </authorList>
    </citation>
    <scope>NUCLEOTIDE SEQUENCE</scope>
</reference>
<dbReference type="SMART" id="SM00223">
    <property type="entry name" value="APPLE"/>
    <property type="match status" value="1"/>
</dbReference>
<accession>A0A9P1C8B8</accession>
<dbReference type="AlphaFoldDB" id="A0A9P1C8B8"/>
<evidence type="ECO:0000259" key="4">
    <source>
        <dbReference type="SMART" id="SM00223"/>
    </source>
</evidence>
<keyword evidence="3" id="KW-0812">Transmembrane</keyword>
<dbReference type="OrthoDB" id="416245at2759"/>
<evidence type="ECO:0000256" key="2">
    <source>
        <dbReference type="ARBA" id="ARBA00023157"/>
    </source>
</evidence>
<dbReference type="SUPFAM" id="SSF57414">
    <property type="entry name" value="Hairpin loop containing domain-like"/>
    <property type="match status" value="1"/>
</dbReference>
<dbReference type="EMBL" id="CAMXCT030001116">
    <property type="protein sequence ID" value="CAL4774246.1"/>
    <property type="molecule type" value="Genomic_DNA"/>
</dbReference>
<keyword evidence="7" id="KW-1185">Reference proteome</keyword>
<dbReference type="Proteomes" id="UP001152797">
    <property type="component" value="Unassembled WGS sequence"/>
</dbReference>
<dbReference type="GO" id="GO:0005576">
    <property type="term" value="C:extracellular region"/>
    <property type="evidence" value="ECO:0007669"/>
    <property type="project" value="InterPro"/>
</dbReference>
<evidence type="ECO:0000256" key="1">
    <source>
        <dbReference type="ARBA" id="ARBA00022737"/>
    </source>
</evidence>
<dbReference type="EMBL" id="CAMXCT010001116">
    <property type="protein sequence ID" value="CAI3986934.1"/>
    <property type="molecule type" value="Genomic_DNA"/>
</dbReference>
<reference evidence="6 7" key="2">
    <citation type="submission" date="2024-05" db="EMBL/GenBank/DDBJ databases">
        <authorList>
            <person name="Chen Y."/>
            <person name="Shah S."/>
            <person name="Dougan E. K."/>
            <person name="Thang M."/>
            <person name="Chan C."/>
        </authorList>
    </citation>
    <scope>NUCLEOTIDE SEQUENCE [LARGE SCALE GENOMIC DNA]</scope>
</reference>
<organism evidence="5">
    <name type="scientific">Cladocopium goreaui</name>
    <dbReference type="NCBI Taxonomy" id="2562237"/>
    <lineage>
        <taxon>Eukaryota</taxon>
        <taxon>Sar</taxon>
        <taxon>Alveolata</taxon>
        <taxon>Dinophyceae</taxon>
        <taxon>Suessiales</taxon>
        <taxon>Symbiodiniaceae</taxon>
        <taxon>Cladocopium</taxon>
    </lineage>
</organism>
<evidence type="ECO:0000313" key="7">
    <source>
        <dbReference type="Proteomes" id="UP001152797"/>
    </source>
</evidence>
<gene>
    <name evidence="5" type="ORF">C1SCF055_LOCUS14247</name>
</gene>
<dbReference type="Gene3D" id="3.50.4.10">
    <property type="entry name" value="Hepatocyte Growth Factor"/>
    <property type="match status" value="1"/>
</dbReference>
<proteinExistence type="predicted"/>
<feature type="domain" description="Apple" evidence="4">
    <location>
        <begin position="60"/>
        <end position="134"/>
    </location>
</feature>